<evidence type="ECO:0000313" key="3">
    <source>
        <dbReference type="Proteomes" id="UP000745859"/>
    </source>
</evidence>
<dbReference type="EMBL" id="JAASQL010000002">
    <property type="protein sequence ID" value="NIJ45483.1"/>
    <property type="molecule type" value="Genomic_DNA"/>
</dbReference>
<keyword evidence="3" id="KW-1185">Reference proteome</keyword>
<keyword evidence="2" id="KW-0503">Monooxygenase</keyword>
<dbReference type="InterPro" id="IPR011042">
    <property type="entry name" value="6-blade_b-propeller_TolB-like"/>
</dbReference>
<evidence type="ECO:0000259" key="1">
    <source>
        <dbReference type="PROSITE" id="PS51725"/>
    </source>
</evidence>
<name>A0ABX0UB17_9FLAO</name>
<gene>
    <name evidence="2" type="ORF">FHR24_001951</name>
</gene>
<dbReference type="Gene3D" id="3.30.70.100">
    <property type="match status" value="1"/>
</dbReference>
<sequence>MKNIVIALCSLVAVFGCTKKDETITQMVKFTVKPAYVQEFRKAQVNSLNNSLKEEGNLEMKLYGDDNNPTVFYVFSKWKNEEVYELHKGLPHSKELAPLFKNALQGAPDILRFKDTKPAHIDSKPLISTGNEQAIFISFKVKEGYSDRIIAQFEKHTTNSRKEAGNVFFDFYKVVGQENVFYAYENWKNSPEVMENHRGQAYVKETMTLLKEAVDGKLEEGIAMTTEYDENTLNESYTLEKLWEVENVVMPESMLSIPNHDFIYVSVINTYQKEGFISRYTKEGKLDTEKWATGINIPTGMAFYNGNIYVVDQSQVHVIDLETGKMVKTIPSEAKTLNDITIGKDGVGYVSDLATGRIFKLKDDKLALWLHSGQFPVPNGVLIDGNHLVVGSIGAEMSPNLTPAQYGSLFKINLVDKSVEVIKLAEKMGALDGVVKFKNGIIASDPMHGKIFYVTNYKKELICDFAGSNADIGIDADAQILYVPSLFHNKIGAYKIVKK</sequence>
<organism evidence="2 3">
    <name type="scientific">Wenyingzhuangia heitensis</name>
    <dbReference type="NCBI Taxonomy" id="1487859"/>
    <lineage>
        <taxon>Bacteria</taxon>
        <taxon>Pseudomonadati</taxon>
        <taxon>Bacteroidota</taxon>
        <taxon>Flavobacteriia</taxon>
        <taxon>Flavobacteriales</taxon>
        <taxon>Flavobacteriaceae</taxon>
        <taxon>Wenyingzhuangia</taxon>
    </lineage>
</organism>
<comment type="caution">
    <text evidence="2">The sequence shown here is derived from an EMBL/GenBank/DDBJ whole genome shotgun (WGS) entry which is preliminary data.</text>
</comment>
<dbReference type="PANTHER" id="PTHR33336">
    <property type="entry name" value="QUINOL MONOOXYGENASE YGIN-RELATED"/>
    <property type="match status" value="1"/>
</dbReference>
<proteinExistence type="predicted"/>
<dbReference type="SUPFAM" id="SSF54909">
    <property type="entry name" value="Dimeric alpha+beta barrel"/>
    <property type="match status" value="2"/>
</dbReference>
<dbReference type="InterPro" id="IPR050744">
    <property type="entry name" value="AI-2_Isomerase_LsrG"/>
</dbReference>
<dbReference type="PROSITE" id="PS51257">
    <property type="entry name" value="PROKAR_LIPOPROTEIN"/>
    <property type="match status" value="1"/>
</dbReference>
<dbReference type="PROSITE" id="PS51725">
    <property type="entry name" value="ABM"/>
    <property type="match status" value="1"/>
</dbReference>
<feature type="domain" description="ABM" evidence="1">
    <location>
        <begin position="24"/>
        <end position="113"/>
    </location>
</feature>
<reference evidence="2 3" key="1">
    <citation type="submission" date="2020-03" db="EMBL/GenBank/DDBJ databases">
        <title>Genomic Encyclopedia of Type Strains, Phase IV (KMG-IV): sequencing the most valuable type-strain genomes for metagenomic binning, comparative biology and taxonomic classification.</title>
        <authorList>
            <person name="Goeker M."/>
        </authorList>
    </citation>
    <scope>NUCLEOTIDE SEQUENCE [LARGE SCALE GENOMIC DNA]</scope>
    <source>
        <strain evidence="2 3">DSM 101599</strain>
    </source>
</reference>
<protein>
    <submittedName>
        <fullName evidence="2">Quinol monooxygenase YgiN</fullName>
    </submittedName>
</protein>
<dbReference type="InterPro" id="IPR007138">
    <property type="entry name" value="ABM_dom"/>
</dbReference>
<dbReference type="SUPFAM" id="SSF63825">
    <property type="entry name" value="YWTD domain"/>
    <property type="match status" value="1"/>
</dbReference>
<dbReference type="Pfam" id="PF03992">
    <property type="entry name" value="ABM"/>
    <property type="match status" value="2"/>
</dbReference>
<dbReference type="RefSeq" id="WP_167187605.1">
    <property type="nucleotide sequence ID" value="NZ_JAASQL010000002.1"/>
</dbReference>
<dbReference type="PANTHER" id="PTHR33336:SF15">
    <property type="entry name" value="ABM DOMAIN-CONTAINING PROTEIN"/>
    <property type="match status" value="1"/>
</dbReference>
<dbReference type="Gene3D" id="2.120.10.30">
    <property type="entry name" value="TolB, C-terminal domain"/>
    <property type="match status" value="1"/>
</dbReference>
<evidence type="ECO:0000313" key="2">
    <source>
        <dbReference type="EMBL" id="NIJ45483.1"/>
    </source>
</evidence>
<dbReference type="GO" id="GO:0004497">
    <property type="term" value="F:monooxygenase activity"/>
    <property type="evidence" value="ECO:0007669"/>
    <property type="project" value="UniProtKB-KW"/>
</dbReference>
<keyword evidence="2" id="KW-0560">Oxidoreductase</keyword>
<dbReference type="Proteomes" id="UP000745859">
    <property type="component" value="Unassembled WGS sequence"/>
</dbReference>
<accession>A0ABX0UB17</accession>
<dbReference type="InterPro" id="IPR011008">
    <property type="entry name" value="Dimeric_a/b-barrel"/>
</dbReference>